<dbReference type="SUPFAM" id="SSF110296">
    <property type="entry name" value="Oligoxyloglucan reducing end-specific cellobiohydrolase"/>
    <property type="match status" value="1"/>
</dbReference>
<comment type="caution">
    <text evidence="1">The sequence shown here is derived from an EMBL/GenBank/DDBJ whole genome shotgun (WGS) entry which is preliminary data.</text>
</comment>
<accession>X0X2I7</accession>
<protein>
    <recommendedName>
        <fullName evidence="2">Photosynthesis system II assembly factor Ycf48/Hcf136-like domain-containing protein</fullName>
    </recommendedName>
</protein>
<proteinExistence type="predicted"/>
<dbReference type="InterPro" id="IPR015943">
    <property type="entry name" value="WD40/YVTN_repeat-like_dom_sf"/>
</dbReference>
<gene>
    <name evidence="1" type="ORF">S01H1_65480</name>
</gene>
<dbReference type="Gene3D" id="2.130.10.10">
    <property type="entry name" value="YVTN repeat-like/Quinoprotein amine dehydrogenase"/>
    <property type="match status" value="1"/>
</dbReference>
<sequence length="251" mass="27105">AWSDDSGTTWNVVTVGSTNGEGGQWGGALFALDHRHIWFVTDQGNIFFSTDGSLSWTEQGIGVTGNALNYVRFVDYNFGIAVGETDTVLITSDGGAHWNSVTGPGGADYLCCTIFDGHRAWVGDSAGSLFYTDLLDTSMAATDWAERLLDTPTGALSTDRINDIMFVRESGFQTDDHCGYLVTKWKEDSNYHGAIYRTINGGYDWEIWYTATMDTPVTGLNAVWACGQNQAFAVGTDIGGVATIIELNGAL</sequence>
<dbReference type="AlphaFoldDB" id="X0X2I7"/>
<name>X0X2I7_9ZZZZ</name>
<reference evidence="1" key="1">
    <citation type="journal article" date="2014" name="Front. Microbiol.">
        <title>High frequency of phylogenetically diverse reductive dehalogenase-homologous genes in deep subseafloor sedimentary metagenomes.</title>
        <authorList>
            <person name="Kawai M."/>
            <person name="Futagami T."/>
            <person name="Toyoda A."/>
            <person name="Takaki Y."/>
            <person name="Nishi S."/>
            <person name="Hori S."/>
            <person name="Arai W."/>
            <person name="Tsubouchi T."/>
            <person name="Morono Y."/>
            <person name="Uchiyama I."/>
            <person name="Ito T."/>
            <person name="Fujiyama A."/>
            <person name="Inagaki F."/>
            <person name="Takami H."/>
        </authorList>
    </citation>
    <scope>NUCLEOTIDE SEQUENCE</scope>
    <source>
        <strain evidence="1">Expedition CK06-06</strain>
    </source>
</reference>
<feature type="non-terminal residue" evidence="1">
    <location>
        <position position="251"/>
    </location>
</feature>
<dbReference type="EMBL" id="BARS01043232">
    <property type="protein sequence ID" value="GAG37424.1"/>
    <property type="molecule type" value="Genomic_DNA"/>
</dbReference>
<evidence type="ECO:0000313" key="1">
    <source>
        <dbReference type="EMBL" id="GAG37424.1"/>
    </source>
</evidence>
<evidence type="ECO:0008006" key="2">
    <source>
        <dbReference type="Google" id="ProtNLM"/>
    </source>
</evidence>
<organism evidence="1">
    <name type="scientific">marine sediment metagenome</name>
    <dbReference type="NCBI Taxonomy" id="412755"/>
    <lineage>
        <taxon>unclassified sequences</taxon>
        <taxon>metagenomes</taxon>
        <taxon>ecological metagenomes</taxon>
    </lineage>
</organism>
<feature type="non-terminal residue" evidence="1">
    <location>
        <position position="1"/>
    </location>
</feature>